<dbReference type="AlphaFoldDB" id="A0A0E9RGG9"/>
<dbReference type="EMBL" id="GBXM01081134">
    <property type="protein sequence ID" value="JAH27443.1"/>
    <property type="molecule type" value="Transcribed_RNA"/>
</dbReference>
<protein>
    <submittedName>
        <fullName evidence="1">Uncharacterized protein</fullName>
    </submittedName>
</protein>
<evidence type="ECO:0000313" key="1">
    <source>
        <dbReference type="EMBL" id="JAH27443.1"/>
    </source>
</evidence>
<proteinExistence type="predicted"/>
<organism evidence="1">
    <name type="scientific">Anguilla anguilla</name>
    <name type="common">European freshwater eel</name>
    <name type="synonym">Muraena anguilla</name>
    <dbReference type="NCBI Taxonomy" id="7936"/>
    <lineage>
        <taxon>Eukaryota</taxon>
        <taxon>Metazoa</taxon>
        <taxon>Chordata</taxon>
        <taxon>Craniata</taxon>
        <taxon>Vertebrata</taxon>
        <taxon>Euteleostomi</taxon>
        <taxon>Actinopterygii</taxon>
        <taxon>Neopterygii</taxon>
        <taxon>Teleostei</taxon>
        <taxon>Anguilliformes</taxon>
        <taxon>Anguillidae</taxon>
        <taxon>Anguilla</taxon>
    </lineage>
</organism>
<reference evidence="1" key="1">
    <citation type="submission" date="2014-11" db="EMBL/GenBank/DDBJ databases">
        <authorList>
            <person name="Amaro Gonzalez C."/>
        </authorList>
    </citation>
    <scope>NUCLEOTIDE SEQUENCE</scope>
</reference>
<reference evidence="1" key="2">
    <citation type="journal article" date="2015" name="Fish Shellfish Immunol.">
        <title>Early steps in the European eel (Anguilla anguilla)-Vibrio vulnificus interaction in the gills: Role of the RtxA13 toxin.</title>
        <authorList>
            <person name="Callol A."/>
            <person name="Pajuelo D."/>
            <person name="Ebbesson L."/>
            <person name="Teles M."/>
            <person name="MacKenzie S."/>
            <person name="Amaro C."/>
        </authorList>
    </citation>
    <scope>NUCLEOTIDE SEQUENCE</scope>
</reference>
<name>A0A0E9RGG9_ANGAN</name>
<accession>A0A0E9RGG9</accession>
<sequence>MEAVYLTCPKIPDIFFHYYYWRCYCRDTKPFKAWFYNDINNNQV</sequence>